<dbReference type="PANTHER" id="PTHR43194">
    <property type="entry name" value="HYDROLASE ALPHA/BETA FOLD FAMILY"/>
    <property type="match status" value="1"/>
</dbReference>
<evidence type="ECO:0000259" key="1">
    <source>
        <dbReference type="Pfam" id="PF12697"/>
    </source>
</evidence>
<dbReference type="Gene3D" id="3.40.50.1820">
    <property type="entry name" value="alpha/beta hydrolase"/>
    <property type="match status" value="1"/>
</dbReference>
<organism evidence="2 3">
    <name type="scientific">Longimicrobium terrae</name>
    <dbReference type="NCBI Taxonomy" id="1639882"/>
    <lineage>
        <taxon>Bacteria</taxon>
        <taxon>Pseudomonadati</taxon>
        <taxon>Gemmatimonadota</taxon>
        <taxon>Longimicrobiia</taxon>
        <taxon>Longimicrobiales</taxon>
        <taxon>Longimicrobiaceae</taxon>
        <taxon>Longimicrobium</taxon>
    </lineage>
</organism>
<feature type="domain" description="AB hydrolase-1" evidence="1">
    <location>
        <begin position="38"/>
        <end position="250"/>
    </location>
</feature>
<dbReference type="InterPro" id="IPR000073">
    <property type="entry name" value="AB_hydrolase_1"/>
</dbReference>
<name>A0A841H148_9BACT</name>
<dbReference type="Proteomes" id="UP000582837">
    <property type="component" value="Unassembled WGS sequence"/>
</dbReference>
<dbReference type="RefSeq" id="WP_170034873.1">
    <property type="nucleotide sequence ID" value="NZ_JABDTL010000001.1"/>
</dbReference>
<dbReference type="Pfam" id="PF12697">
    <property type="entry name" value="Abhydrolase_6"/>
    <property type="match status" value="1"/>
</dbReference>
<protein>
    <submittedName>
        <fullName evidence="2">Pimeloyl-ACP methyl ester carboxylesterase</fullName>
    </submittedName>
</protein>
<dbReference type="PRINTS" id="PR00111">
    <property type="entry name" value="ABHYDROLASE"/>
</dbReference>
<sequence>MTDGARLGAAAAQWAGTHRVQAGPWWMRYRDAGEGPPLVLVHGLGCSADYWVRNGAWLAAAGYRVLAPDLPGFGRTQGPRAGLSIPAQARAIRKFAEALNLGPAVYLGHSLSCQAVLEFAGAVPERVAGVILAAPTGDRRRKRLLHEALGFMQDIPREPFSLVPFIADAYVRAGPVRWARTWLAGKSHDAFRAAGRVRAPGLVLVGERDPVVSNHFATSIARALPDARVQMVPDAAHALIYNQSERFNAAVIRFADHCHAAVGA</sequence>
<gene>
    <name evidence="2" type="ORF">HNQ61_003267</name>
</gene>
<dbReference type="AlphaFoldDB" id="A0A841H148"/>
<dbReference type="SUPFAM" id="SSF53474">
    <property type="entry name" value="alpha/beta-Hydrolases"/>
    <property type="match status" value="1"/>
</dbReference>
<dbReference type="InterPro" id="IPR029058">
    <property type="entry name" value="AB_hydrolase_fold"/>
</dbReference>
<keyword evidence="3" id="KW-1185">Reference proteome</keyword>
<dbReference type="PANTHER" id="PTHR43194:SF5">
    <property type="entry name" value="PIMELOYL-[ACYL-CARRIER PROTEIN] METHYL ESTER ESTERASE"/>
    <property type="match status" value="1"/>
</dbReference>
<evidence type="ECO:0000313" key="2">
    <source>
        <dbReference type="EMBL" id="MBB6071639.1"/>
    </source>
</evidence>
<dbReference type="InterPro" id="IPR050228">
    <property type="entry name" value="Carboxylesterase_BioH"/>
</dbReference>
<comment type="caution">
    <text evidence="2">The sequence shown here is derived from an EMBL/GenBank/DDBJ whole genome shotgun (WGS) entry which is preliminary data.</text>
</comment>
<dbReference type="EMBL" id="JACHIA010000009">
    <property type="protein sequence ID" value="MBB6071639.1"/>
    <property type="molecule type" value="Genomic_DNA"/>
</dbReference>
<accession>A0A841H148</accession>
<reference evidence="2 3" key="1">
    <citation type="submission" date="2020-08" db="EMBL/GenBank/DDBJ databases">
        <title>Genomic Encyclopedia of Type Strains, Phase IV (KMG-IV): sequencing the most valuable type-strain genomes for metagenomic binning, comparative biology and taxonomic classification.</title>
        <authorList>
            <person name="Goeker M."/>
        </authorList>
    </citation>
    <scope>NUCLEOTIDE SEQUENCE [LARGE SCALE GENOMIC DNA]</scope>
    <source>
        <strain evidence="2 3">DSM 29007</strain>
    </source>
</reference>
<evidence type="ECO:0000313" key="3">
    <source>
        <dbReference type="Proteomes" id="UP000582837"/>
    </source>
</evidence>
<proteinExistence type="predicted"/>